<dbReference type="InParanoid" id="A0A317XR84"/>
<feature type="region of interest" description="Disordered" evidence="1">
    <location>
        <begin position="181"/>
        <end position="244"/>
    </location>
</feature>
<accession>A0A317XR84</accession>
<feature type="compositionally biased region" description="Low complexity" evidence="1">
    <location>
        <begin position="403"/>
        <end position="413"/>
    </location>
</feature>
<feature type="compositionally biased region" description="Low complexity" evidence="1">
    <location>
        <begin position="18"/>
        <end position="30"/>
    </location>
</feature>
<organism evidence="2 3">
    <name type="scientific">Testicularia cyperi</name>
    <dbReference type="NCBI Taxonomy" id="1882483"/>
    <lineage>
        <taxon>Eukaryota</taxon>
        <taxon>Fungi</taxon>
        <taxon>Dikarya</taxon>
        <taxon>Basidiomycota</taxon>
        <taxon>Ustilaginomycotina</taxon>
        <taxon>Ustilaginomycetes</taxon>
        <taxon>Ustilaginales</taxon>
        <taxon>Anthracoideaceae</taxon>
        <taxon>Testicularia</taxon>
    </lineage>
</organism>
<keyword evidence="3" id="KW-1185">Reference proteome</keyword>
<protein>
    <submittedName>
        <fullName evidence="2">Uncharacterized protein</fullName>
    </submittedName>
</protein>
<feature type="region of interest" description="Disordered" evidence="1">
    <location>
        <begin position="140"/>
        <end position="168"/>
    </location>
</feature>
<feature type="region of interest" description="Disordered" evidence="1">
    <location>
        <begin position="50"/>
        <end position="124"/>
    </location>
</feature>
<feature type="compositionally biased region" description="Polar residues" evidence="1">
    <location>
        <begin position="111"/>
        <end position="124"/>
    </location>
</feature>
<dbReference type="OrthoDB" id="3367070at2759"/>
<sequence length="692" mass="73525">MRALFSTLGRRNGAGHPSDSSTDGFSSQSSADIHYSGKVASAYADGVAFVPSQDHGSSNDAQHQHRLRPRRSQPDAQPSFRSLDAMSKGIGDVPAPASQTSTSRISDHIKSATSGKSGSNWKSRLSGSIRNMADLSHSDQALAPSQNTTPRVTATHDHPPSSYRGPLAATTSALGLNYAARRSSDQLSSGPSTQPPPTTLSRSGSGRSGTSDQAKRTITPKLAGMRYPPSSSRSHSRRMSTMDSGELASKLNELAVANADGLLSDEEYRVLRQAVFDRMLALDKGAMQVPTTTNLAGRSAVTRVQPQSPDREGFATGSATASAEAAASSQNLLSASHPDSKSSLSQGDNSAVGSIRSEKSNRSSTLEQVNGLFKRGPNAAQHLGPAASMQRKVSQDSRPNLRSGSSEQESTSSHGRRLTAPRRDSEPHSVSPVPFDIGDEQHRKPGSVRTNHSFAGRSTRASTFGRIRASSNVRRIQTEVAARDMESSVSAERTARSLRSVSIHDSTPPFFSSCDDATSLARAEGASSAMFGTEYTDRTPAEIKAEMAVVQAEGDRILDTFAALEQTLLSKHAGLDPVQIRSVVEEARASNALARVTRITVPDTNHAPSSFRNIRTQVSGAVSPSTTITVLGSNGAANGLSTDSTEASLAKLRNELFDLAQKRSAVVKRYNDRLAFLQSKFRAASLREGLKS</sequence>
<name>A0A317XR84_9BASI</name>
<evidence type="ECO:0000256" key="1">
    <source>
        <dbReference type="SAM" id="MobiDB-lite"/>
    </source>
</evidence>
<reference evidence="2 3" key="1">
    <citation type="journal article" date="2018" name="Mol. Biol. Evol.">
        <title>Broad Genomic Sampling Reveals a Smut Pathogenic Ancestry of the Fungal Clade Ustilaginomycotina.</title>
        <authorList>
            <person name="Kijpornyongpan T."/>
            <person name="Mondo S.J."/>
            <person name="Barry K."/>
            <person name="Sandor L."/>
            <person name="Lee J."/>
            <person name="Lipzen A."/>
            <person name="Pangilinan J."/>
            <person name="LaButti K."/>
            <person name="Hainaut M."/>
            <person name="Henrissat B."/>
            <person name="Grigoriev I.V."/>
            <person name="Spatafora J.W."/>
            <person name="Aime M.C."/>
        </authorList>
    </citation>
    <scope>NUCLEOTIDE SEQUENCE [LARGE SCALE GENOMIC DNA]</scope>
    <source>
        <strain evidence="2 3">MCA 3645</strain>
    </source>
</reference>
<evidence type="ECO:0000313" key="2">
    <source>
        <dbReference type="EMBL" id="PWZ00400.1"/>
    </source>
</evidence>
<feature type="region of interest" description="Disordered" evidence="1">
    <location>
        <begin position="1"/>
        <end position="30"/>
    </location>
</feature>
<dbReference type="STRING" id="1882483.A0A317XR84"/>
<feature type="compositionally biased region" description="Low complexity" evidence="1">
    <location>
        <begin position="315"/>
        <end position="336"/>
    </location>
</feature>
<feature type="region of interest" description="Disordered" evidence="1">
    <location>
        <begin position="293"/>
        <end position="466"/>
    </location>
</feature>
<proteinExistence type="predicted"/>
<feature type="compositionally biased region" description="Polar residues" evidence="1">
    <location>
        <begin position="143"/>
        <end position="152"/>
    </location>
</feature>
<evidence type="ECO:0000313" key="3">
    <source>
        <dbReference type="Proteomes" id="UP000246740"/>
    </source>
</evidence>
<dbReference type="AlphaFoldDB" id="A0A317XR84"/>
<dbReference type="Proteomes" id="UP000246740">
    <property type="component" value="Unassembled WGS sequence"/>
</dbReference>
<dbReference type="EMBL" id="KZ819192">
    <property type="protein sequence ID" value="PWZ00400.1"/>
    <property type="molecule type" value="Genomic_DNA"/>
</dbReference>
<gene>
    <name evidence="2" type="ORF">BCV70DRAFT_160104</name>
</gene>
<feature type="compositionally biased region" description="Low complexity" evidence="1">
    <location>
        <begin position="199"/>
        <end position="211"/>
    </location>
</feature>
<feature type="compositionally biased region" description="Polar residues" evidence="1">
    <location>
        <begin position="341"/>
        <end position="352"/>
    </location>
</feature>
<feature type="compositionally biased region" description="Polar residues" evidence="1">
    <location>
        <begin position="293"/>
        <end position="308"/>
    </location>
</feature>